<dbReference type="OrthoDB" id="5215911at2759"/>
<gene>
    <name evidence="7" type="ORF">TWF679_000923</name>
</gene>
<comment type="subcellular location">
    <subcellularLocation>
        <location evidence="1">Membrane</location>
        <topology evidence="1">Multi-pass membrane protein</topology>
    </subcellularLocation>
</comment>
<organism evidence="7 8">
    <name type="scientific">Orbilia oligospora</name>
    <name type="common">Nematode-trapping fungus</name>
    <name type="synonym">Arthrobotrys oligospora</name>
    <dbReference type="NCBI Taxonomy" id="2813651"/>
    <lineage>
        <taxon>Eukaryota</taxon>
        <taxon>Fungi</taxon>
        <taxon>Dikarya</taxon>
        <taxon>Ascomycota</taxon>
        <taxon>Pezizomycotina</taxon>
        <taxon>Orbiliomycetes</taxon>
        <taxon>Orbiliales</taxon>
        <taxon>Orbiliaceae</taxon>
        <taxon>Orbilia</taxon>
    </lineage>
</organism>
<feature type="compositionally biased region" description="Basic and acidic residues" evidence="5">
    <location>
        <begin position="255"/>
        <end position="275"/>
    </location>
</feature>
<evidence type="ECO:0000256" key="2">
    <source>
        <dbReference type="ARBA" id="ARBA00022692"/>
    </source>
</evidence>
<feature type="transmembrane region" description="Helical" evidence="6">
    <location>
        <begin position="330"/>
        <end position="354"/>
    </location>
</feature>
<dbReference type="Proteomes" id="UP000614610">
    <property type="component" value="Unassembled WGS sequence"/>
</dbReference>
<feature type="transmembrane region" description="Helical" evidence="6">
    <location>
        <begin position="112"/>
        <end position="129"/>
    </location>
</feature>
<feature type="transmembrane region" description="Helical" evidence="6">
    <location>
        <begin position="205"/>
        <end position="222"/>
    </location>
</feature>
<dbReference type="SUPFAM" id="SSF103473">
    <property type="entry name" value="MFS general substrate transporter"/>
    <property type="match status" value="1"/>
</dbReference>
<dbReference type="PANTHER" id="PTHR23502:SF34">
    <property type="entry name" value="PROTEIN HOL1"/>
    <property type="match status" value="1"/>
</dbReference>
<feature type="transmembrane region" description="Helical" evidence="6">
    <location>
        <begin position="82"/>
        <end position="105"/>
    </location>
</feature>
<feature type="transmembrane region" description="Helical" evidence="6">
    <location>
        <begin position="632"/>
        <end position="651"/>
    </location>
</feature>
<keyword evidence="3 6" id="KW-1133">Transmembrane helix</keyword>
<dbReference type="Gene3D" id="1.20.1250.20">
    <property type="entry name" value="MFS general substrate transporter like domains"/>
    <property type="match status" value="1"/>
</dbReference>
<evidence type="ECO:0000256" key="3">
    <source>
        <dbReference type="ARBA" id="ARBA00022989"/>
    </source>
</evidence>
<evidence type="ECO:0000313" key="8">
    <source>
        <dbReference type="Proteomes" id="UP000614610"/>
    </source>
</evidence>
<protein>
    <recommendedName>
        <fullName evidence="9">Major facilitator superfamily (MFS) profile domain-containing protein</fullName>
    </recommendedName>
</protein>
<evidence type="ECO:0008006" key="9">
    <source>
        <dbReference type="Google" id="ProtNLM"/>
    </source>
</evidence>
<evidence type="ECO:0000313" key="7">
    <source>
        <dbReference type="EMBL" id="KAF3218395.1"/>
    </source>
</evidence>
<feature type="transmembrane region" description="Helical" evidence="6">
    <location>
        <begin position="447"/>
        <end position="469"/>
    </location>
</feature>
<dbReference type="PANTHER" id="PTHR23502">
    <property type="entry name" value="MAJOR FACILITATOR SUPERFAMILY"/>
    <property type="match status" value="1"/>
</dbReference>
<evidence type="ECO:0000256" key="4">
    <source>
        <dbReference type="ARBA" id="ARBA00023136"/>
    </source>
</evidence>
<proteinExistence type="predicted"/>
<name>A0A8H8VHK8_ORBOL</name>
<dbReference type="Pfam" id="PF07690">
    <property type="entry name" value="MFS_1"/>
    <property type="match status" value="1"/>
</dbReference>
<dbReference type="GO" id="GO:0005886">
    <property type="term" value="C:plasma membrane"/>
    <property type="evidence" value="ECO:0007669"/>
    <property type="project" value="TreeGrafter"/>
</dbReference>
<dbReference type="GO" id="GO:0022857">
    <property type="term" value="F:transmembrane transporter activity"/>
    <property type="evidence" value="ECO:0007669"/>
    <property type="project" value="InterPro"/>
</dbReference>
<comment type="caution">
    <text evidence="7">The sequence shown here is derived from an EMBL/GenBank/DDBJ whole genome shotgun (WGS) entry which is preliminary data.</text>
</comment>
<dbReference type="InterPro" id="IPR036259">
    <property type="entry name" value="MFS_trans_sf"/>
</dbReference>
<evidence type="ECO:0000256" key="6">
    <source>
        <dbReference type="SAM" id="Phobius"/>
    </source>
</evidence>
<sequence>MTRAETEEIPGTERIFEGDQSEILLLPHPTDSPNDPLNWSWKRRYWQAFLVCYYTGLTAATANDAGSTAEPVLNELGITYAIYNDAAGVLFAGIGYFAPFIAALATLYGRRIGYLVSMILGLIGSIWFAKVKGIGDTIGNQLFIGMSESGAETIVQLSLIDIFYSHRIGTALAIYILATSIGTYLGPLVGGYIAGGPLGWRWVPWLNAILYATSFIIFYFGLEETYFDRERYLQYYATDTPGVVIKGEKDAETTAEKTLAEKTSTDNEDAEKKAGVNETTGPPEPLVQRGKDPRVKKTYWESIALITPASNLRGWGTKQYFQRLIQGMRVFAFPAVIYSGLQWGAQDAWLSFYLTTMDDLWYDEPWNYSNYGVALMNVPCVIGAVIGCMYAGPLSDWFCLWMAKKNNGIKEAEYRLWLGLANMVISPVGLLLFGIGSDRGWPWPPPYIGLALIGFGWGCSGDIAMAYLVDCYPDMVIEANDSLDLASNRASPTGLRGMSDLHRRRELKFVLSLKAVPAFDDALITIRATAAAKYNLVNYVLNKETPKEPALIPSRLSYHLSKPKFSEIMSTLSLYTFVECVLHLAHHGDPNHLRRLGRNIENRTWRNGVPYNIIPSDQESSYSYRYRVFSSMYRVFLAGAVLSWVHMYPIIKEDSPLRERFLPDPMRAPRFSVVNNATSETPHLLPNLELNEPEIAYMRSFLPFQIFNLARTRIQIPVACDDFLPFAEYLIEKAKEDIELHELGPQSLENELAELEITVEDHQHASAIQQFLMLQSAYEILRRLVADEFSYDSHMDRMEYYPELSSPNSGHQDKSGKPVGKKELQLELFMFGCYQPEIFTFPSSLRFMEPRTSIYAKPSAYGHPSSESYPWDTIPITKLINNVYPVPQTTNNNYIRLTLDSLFTCLCLQKLLGVRVNLSDWAYQRSVMRVLYMIEGRAFKYTRGFVPKQELLKYPLELGSRDFLERQKAKYFGNIS</sequence>
<feature type="transmembrane region" description="Helical" evidence="6">
    <location>
        <begin position="172"/>
        <end position="193"/>
    </location>
</feature>
<dbReference type="AlphaFoldDB" id="A0A8H8VHK8"/>
<feature type="transmembrane region" description="Helical" evidence="6">
    <location>
        <begin position="374"/>
        <end position="395"/>
    </location>
</feature>
<dbReference type="EMBL" id="WIWT01000011">
    <property type="protein sequence ID" value="KAF3218395.1"/>
    <property type="molecule type" value="Genomic_DNA"/>
</dbReference>
<accession>A0A8H8VHK8</accession>
<evidence type="ECO:0000256" key="1">
    <source>
        <dbReference type="ARBA" id="ARBA00004141"/>
    </source>
</evidence>
<keyword evidence="2 6" id="KW-0812">Transmembrane</keyword>
<dbReference type="GO" id="GO:0000324">
    <property type="term" value="C:fungal-type vacuole"/>
    <property type="evidence" value="ECO:0007669"/>
    <property type="project" value="TreeGrafter"/>
</dbReference>
<evidence type="ECO:0000256" key="5">
    <source>
        <dbReference type="SAM" id="MobiDB-lite"/>
    </source>
</evidence>
<reference evidence="7" key="1">
    <citation type="submission" date="2019-06" db="EMBL/GenBank/DDBJ databases">
        <authorList>
            <person name="Palmer J.M."/>
        </authorList>
    </citation>
    <scope>NUCLEOTIDE SEQUENCE</scope>
    <source>
        <strain evidence="7">TWF679</strain>
    </source>
</reference>
<feature type="region of interest" description="Disordered" evidence="5">
    <location>
        <begin position="255"/>
        <end position="290"/>
    </location>
</feature>
<keyword evidence="4 6" id="KW-0472">Membrane</keyword>
<feature type="transmembrane region" description="Helical" evidence="6">
    <location>
        <begin position="416"/>
        <end position="435"/>
    </location>
</feature>
<dbReference type="InterPro" id="IPR011701">
    <property type="entry name" value="MFS"/>
</dbReference>